<sequence length="164" mass="19313">MKKKYEIVMVAINEEESKNLATLIEKKAKIIDQIFVGQRVFAYPIKKNESGFYTNLLISTEIDNYNLIKKELDDTDVCLRYLTFSSKRSNLKKDKDRERTQRPVPIKKISKKIEKTDKIEEEPKKEIKKVKKATKIPKPKKVNKNTKKVKISELDEKLKKLLEE</sequence>
<dbReference type="Proteomes" id="UP000230137">
    <property type="component" value="Unassembled WGS sequence"/>
</dbReference>
<evidence type="ECO:0000256" key="2">
    <source>
        <dbReference type="ARBA" id="ARBA00035294"/>
    </source>
</evidence>
<dbReference type="InterPro" id="IPR035980">
    <property type="entry name" value="Ribosomal_bS6_sf"/>
</dbReference>
<reference evidence="5" key="1">
    <citation type="submission" date="2017-09" db="EMBL/GenBank/DDBJ databases">
        <title>Depth-based differentiation of microbial function through sediment-hosted aquifers and enrichment of novel symbionts in the deep terrestrial subsurface.</title>
        <authorList>
            <person name="Probst A.J."/>
            <person name="Ladd B."/>
            <person name="Jarett J.K."/>
            <person name="Geller-Mcgrath D.E."/>
            <person name="Sieber C.M.K."/>
            <person name="Emerson J.B."/>
            <person name="Anantharaman K."/>
            <person name="Thomas B.C."/>
            <person name="Malmstrom R."/>
            <person name="Stieglmeier M."/>
            <person name="Klingl A."/>
            <person name="Woyke T."/>
            <person name="Ryan C.M."/>
            <person name="Banfield J.F."/>
        </authorList>
    </citation>
    <scope>NUCLEOTIDE SEQUENCE [LARGE SCALE GENOMIC DNA]</scope>
</reference>
<dbReference type="AlphaFoldDB" id="A0A2M7W464"/>
<dbReference type="SUPFAM" id="SSF54995">
    <property type="entry name" value="Ribosomal protein S6"/>
    <property type="match status" value="1"/>
</dbReference>
<organism evidence="4 5">
    <name type="scientific">Candidatus Berkelbacteria bacterium CG_4_10_14_0_2_um_filter_35_9_33_12</name>
    <dbReference type="NCBI Taxonomy" id="1974499"/>
    <lineage>
        <taxon>Bacteria</taxon>
        <taxon>Candidatus Berkelbacteria</taxon>
    </lineage>
</organism>
<dbReference type="Pfam" id="PF01250">
    <property type="entry name" value="Ribosomal_S6"/>
    <property type="match status" value="1"/>
</dbReference>
<dbReference type="InterPro" id="IPR000529">
    <property type="entry name" value="Ribosomal_bS6"/>
</dbReference>
<dbReference type="Gene3D" id="3.30.70.60">
    <property type="match status" value="1"/>
</dbReference>
<dbReference type="GO" id="GO:0006412">
    <property type="term" value="P:translation"/>
    <property type="evidence" value="ECO:0007669"/>
    <property type="project" value="InterPro"/>
</dbReference>
<dbReference type="EMBL" id="PFQF01000027">
    <property type="protein sequence ID" value="PJA20461.1"/>
    <property type="molecule type" value="Genomic_DNA"/>
</dbReference>
<evidence type="ECO:0000313" key="4">
    <source>
        <dbReference type="EMBL" id="PJA20461.1"/>
    </source>
</evidence>
<comment type="caution">
    <text evidence="4">The sequence shown here is derived from an EMBL/GenBank/DDBJ whole genome shotgun (WGS) entry which is preliminary data.</text>
</comment>
<name>A0A2M7W464_9BACT</name>
<dbReference type="GO" id="GO:0019843">
    <property type="term" value="F:rRNA binding"/>
    <property type="evidence" value="ECO:0007669"/>
    <property type="project" value="InterPro"/>
</dbReference>
<evidence type="ECO:0000256" key="1">
    <source>
        <dbReference type="ARBA" id="ARBA00009512"/>
    </source>
</evidence>
<dbReference type="GO" id="GO:0005840">
    <property type="term" value="C:ribosome"/>
    <property type="evidence" value="ECO:0007669"/>
    <property type="project" value="InterPro"/>
</dbReference>
<dbReference type="InterPro" id="IPR014717">
    <property type="entry name" value="Transl_elong_EF1B/ribsomal_bS6"/>
</dbReference>
<accession>A0A2M7W464</accession>
<evidence type="ECO:0000313" key="5">
    <source>
        <dbReference type="Proteomes" id="UP000230137"/>
    </source>
</evidence>
<dbReference type="GO" id="GO:0003735">
    <property type="term" value="F:structural constituent of ribosome"/>
    <property type="evidence" value="ECO:0007669"/>
    <property type="project" value="InterPro"/>
</dbReference>
<comment type="similarity">
    <text evidence="1">Belongs to the bacterial ribosomal protein bS6 family.</text>
</comment>
<gene>
    <name evidence="4" type="ORF">COX60_01560</name>
</gene>
<evidence type="ECO:0000256" key="3">
    <source>
        <dbReference type="ARBA" id="ARBA00035520"/>
    </source>
</evidence>
<protein>
    <recommendedName>
        <fullName evidence="2">Small ribosomal subunit protein bS6</fullName>
    </recommendedName>
    <alternativeName>
        <fullName evidence="3">30S ribosomal protein S6</fullName>
    </alternativeName>
</protein>
<proteinExistence type="inferred from homology"/>